<dbReference type="CDD" id="cd23668">
    <property type="entry name" value="GH55_beta13glucanase-like"/>
    <property type="match status" value="1"/>
</dbReference>
<reference evidence="6" key="5">
    <citation type="submission" date="2018-04" db="UniProtKB">
        <authorList>
            <consortium name="EnsemblFungi"/>
        </authorList>
    </citation>
    <scope>IDENTIFICATION</scope>
    <source>
        <strain evidence="6">R3-111a-1</strain>
    </source>
</reference>
<evidence type="ECO:0000313" key="6">
    <source>
        <dbReference type="EnsemblFungi" id="EJT80334"/>
    </source>
</evidence>
<evidence type="ECO:0000256" key="1">
    <source>
        <dbReference type="SAM" id="Coils"/>
    </source>
</evidence>
<gene>
    <name evidence="6" type="primary">20340793</name>
    <name evidence="5" type="ORF">GGTG_00335</name>
</gene>
<reference evidence="7" key="1">
    <citation type="submission" date="2010-07" db="EMBL/GenBank/DDBJ databases">
        <title>The genome sequence of Gaeumannomyces graminis var. tritici strain R3-111a-1.</title>
        <authorList>
            <consortium name="The Broad Institute Genome Sequencing Platform"/>
            <person name="Ma L.-J."/>
            <person name="Dead R."/>
            <person name="Young S."/>
            <person name="Zeng Q."/>
            <person name="Koehrsen M."/>
            <person name="Alvarado L."/>
            <person name="Berlin A."/>
            <person name="Chapman S.B."/>
            <person name="Chen Z."/>
            <person name="Freedman E."/>
            <person name="Gellesch M."/>
            <person name="Goldberg J."/>
            <person name="Griggs A."/>
            <person name="Gujja S."/>
            <person name="Heilman E.R."/>
            <person name="Heiman D."/>
            <person name="Hepburn T."/>
            <person name="Howarth C."/>
            <person name="Jen D."/>
            <person name="Larson L."/>
            <person name="Mehta T."/>
            <person name="Neiman D."/>
            <person name="Pearson M."/>
            <person name="Roberts A."/>
            <person name="Saif S."/>
            <person name="Shea T."/>
            <person name="Shenoy N."/>
            <person name="Sisk P."/>
            <person name="Stolte C."/>
            <person name="Sykes S."/>
            <person name="Walk T."/>
            <person name="White J."/>
            <person name="Yandava C."/>
            <person name="Haas B."/>
            <person name="Nusbaum C."/>
            <person name="Birren B."/>
        </authorList>
    </citation>
    <scope>NUCLEOTIDE SEQUENCE [LARGE SCALE GENOMIC DNA]</scope>
    <source>
        <strain evidence="7">R3-111a-1</strain>
    </source>
</reference>
<evidence type="ECO:0000313" key="7">
    <source>
        <dbReference type="Proteomes" id="UP000006039"/>
    </source>
</evidence>
<organism evidence="5">
    <name type="scientific">Gaeumannomyces tritici (strain R3-111a-1)</name>
    <name type="common">Wheat and barley take-all root rot fungus</name>
    <name type="synonym">Gaeumannomyces graminis var. tritici</name>
    <dbReference type="NCBI Taxonomy" id="644352"/>
    <lineage>
        <taxon>Eukaryota</taxon>
        <taxon>Fungi</taxon>
        <taxon>Dikarya</taxon>
        <taxon>Ascomycota</taxon>
        <taxon>Pezizomycotina</taxon>
        <taxon>Sordariomycetes</taxon>
        <taxon>Sordariomycetidae</taxon>
        <taxon>Magnaporthales</taxon>
        <taxon>Magnaporthaceae</taxon>
        <taxon>Gaeumannomyces</taxon>
    </lineage>
</organism>
<protein>
    <recommendedName>
        <fullName evidence="4">Rhamnogalacturonase A/B/Epimerase-like pectate lyase domain-containing protein</fullName>
    </recommendedName>
</protein>
<dbReference type="InterPro" id="IPR012334">
    <property type="entry name" value="Pectin_lyas_fold"/>
</dbReference>
<dbReference type="PANTHER" id="PTHR33928">
    <property type="entry name" value="POLYGALACTURONASE QRT3"/>
    <property type="match status" value="1"/>
</dbReference>
<feature type="region of interest" description="Disordered" evidence="2">
    <location>
        <begin position="1359"/>
        <end position="1385"/>
    </location>
</feature>
<feature type="domain" description="Rhamnogalacturonase A/B/Epimerase-like pectate lyase" evidence="4">
    <location>
        <begin position="573"/>
        <end position="626"/>
    </location>
</feature>
<dbReference type="InterPro" id="IPR024535">
    <property type="entry name" value="RHGA/B-epi-like_pectate_lyase"/>
</dbReference>
<dbReference type="VEuPathDB" id="FungiDB:GGTG_00335"/>
<evidence type="ECO:0000256" key="3">
    <source>
        <dbReference type="SAM" id="SignalP"/>
    </source>
</evidence>
<dbReference type="GO" id="GO:0004650">
    <property type="term" value="F:polygalacturonase activity"/>
    <property type="evidence" value="ECO:0007669"/>
    <property type="project" value="InterPro"/>
</dbReference>
<dbReference type="HOGENOM" id="CLU_243059_0_0_1"/>
<dbReference type="Pfam" id="PF12708">
    <property type="entry name" value="Pect-lyase_RHGA_epim"/>
    <property type="match status" value="2"/>
</dbReference>
<reference evidence="5" key="2">
    <citation type="submission" date="2010-07" db="EMBL/GenBank/DDBJ databases">
        <authorList>
            <consortium name="The Broad Institute Genome Sequencing Platform"/>
            <consortium name="Broad Institute Genome Sequencing Center for Infectious Disease"/>
            <person name="Ma L.-J."/>
            <person name="Dead R."/>
            <person name="Young S."/>
            <person name="Zeng Q."/>
            <person name="Koehrsen M."/>
            <person name="Alvarado L."/>
            <person name="Berlin A."/>
            <person name="Chapman S.B."/>
            <person name="Chen Z."/>
            <person name="Freedman E."/>
            <person name="Gellesch M."/>
            <person name="Goldberg J."/>
            <person name="Griggs A."/>
            <person name="Gujja S."/>
            <person name="Heilman E.R."/>
            <person name="Heiman D."/>
            <person name="Hepburn T."/>
            <person name="Howarth C."/>
            <person name="Jen D."/>
            <person name="Larson L."/>
            <person name="Mehta T."/>
            <person name="Neiman D."/>
            <person name="Pearson M."/>
            <person name="Roberts A."/>
            <person name="Saif S."/>
            <person name="Shea T."/>
            <person name="Shenoy N."/>
            <person name="Sisk P."/>
            <person name="Stolte C."/>
            <person name="Sykes S."/>
            <person name="Walk T."/>
            <person name="White J."/>
            <person name="Yandava C."/>
            <person name="Haas B."/>
            <person name="Nusbaum C."/>
            <person name="Birren B."/>
        </authorList>
    </citation>
    <scope>NUCLEOTIDE SEQUENCE</scope>
    <source>
        <strain evidence="5">R3-111a-1</strain>
    </source>
</reference>
<dbReference type="EMBL" id="GL385395">
    <property type="protein sequence ID" value="EJT80334.1"/>
    <property type="molecule type" value="Genomic_DNA"/>
</dbReference>
<reference evidence="6" key="4">
    <citation type="journal article" date="2015" name="G3 (Bethesda)">
        <title>Genome sequences of three phytopathogenic species of the Magnaporthaceae family of fungi.</title>
        <authorList>
            <person name="Okagaki L.H."/>
            <person name="Nunes C.C."/>
            <person name="Sailsbery J."/>
            <person name="Clay B."/>
            <person name="Brown D."/>
            <person name="John T."/>
            <person name="Oh Y."/>
            <person name="Young N."/>
            <person name="Fitzgerald M."/>
            <person name="Haas B.J."/>
            <person name="Zeng Q."/>
            <person name="Young S."/>
            <person name="Adiconis X."/>
            <person name="Fan L."/>
            <person name="Levin J.Z."/>
            <person name="Mitchell T.K."/>
            <person name="Okubara P.A."/>
            <person name="Farman M.L."/>
            <person name="Kohn L.M."/>
            <person name="Birren B."/>
            <person name="Ma L.-J."/>
            <person name="Dean R.A."/>
        </authorList>
    </citation>
    <scope>NUCLEOTIDE SEQUENCE</scope>
    <source>
        <strain evidence="6">R3-111a-1</strain>
    </source>
</reference>
<feature type="compositionally biased region" description="Acidic residues" evidence="2">
    <location>
        <begin position="1368"/>
        <end position="1378"/>
    </location>
</feature>
<reference evidence="5" key="3">
    <citation type="submission" date="2010-09" db="EMBL/GenBank/DDBJ databases">
        <title>Annotation of Gaeumannomyces graminis var. tritici R3-111a-1.</title>
        <authorList>
            <consortium name="The Broad Institute Genome Sequencing Platform"/>
            <person name="Ma L.-J."/>
            <person name="Dead R."/>
            <person name="Young S.K."/>
            <person name="Zeng Q."/>
            <person name="Gargeya S."/>
            <person name="Fitzgerald M."/>
            <person name="Haas B."/>
            <person name="Abouelleil A."/>
            <person name="Alvarado L."/>
            <person name="Arachchi H.M."/>
            <person name="Berlin A."/>
            <person name="Brown A."/>
            <person name="Chapman S.B."/>
            <person name="Chen Z."/>
            <person name="Dunbar C."/>
            <person name="Freedman E."/>
            <person name="Gearin G."/>
            <person name="Gellesch M."/>
            <person name="Goldberg J."/>
            <person name="Griggs A."/>
            <person name="Gujja S."/>
            <person name="Heiman D."/>
            <person name="Howarth C."/>
            <person name="Larson L."/>
            <person name="Lui A."/>
            <person name="MacDonald P.J.P."/>
            <person name="Mehta T."/>
            <person name="Montmayeur A."/>
            <person name="Murphy C."/>
            <person name="Neiman D."/>
            <person name="Pearson M."/>
            <person name="Priest M."/>
            <person name="Roberts A."/>
            <person name="Saif S."/>
            <person name="Shea T."/>
            <person name="Shenoy N."/>
            <person name="Sisk P."/>
            <person name="Stolte C."/>
            <person name="Sykes S."/>
            <person name="Yandava C."/>
            <person name="Wortman J."/>
            <person name="Nusbaum C."/>
            <person name="Birren B."/>
        </authorList>
    </citation>
    <scope>NUCLEOTIDE SEQUENCE</scope>
    <source>
        <strain evidence="5">R3-111a-1</strain>
    </source>
</reference>
<feature type="signal peptide" evidence="3">
    <location>
        <begin position="1"/>
        <end position="19"/>
    </location>
</feature>
<dbReference type="Gene3D" id="2.160.20.10">
    <property type="entry name" value="Single-stranded right-handed beta-helix, Pectin lyase-like"/>
    <property type="match status" value="2"/>
</dbReference>
<name>J3NGE4_GAET3</name>
<feature type="chain" id="PRO_5015094081" description="Rhamnogalacturonase A/B/Epimerase-like pectate lyase domain-containing protein" evidence="3">
    <location>
        <begin position="20"/>
        <end position="1634"/>
    </location>
</feature>
<dbReference type="InterPro" id="IPR039279">
    <property type="entry name" value="QRT3-like"/>
</dbReference>
<evidence type="ECO:0000256" key="2">
    <source>
        <dbReference type="SAM" id="MobiDB-lite"/>
    </source>
</evidence>
<dbReference type="Proteomes" id="UP000006039">
    <property type="component" value="Unassembled WGS sequence"/>
</dbReference>
<feature type="coiled-coil region" evidence="1">
    <location>
        <begin position="72"/>
        <end position="99"/>
    </location>
</feature>
<feature type="region of interest" description="Disordered" evidence="2">
    <location>
        <begin position="1208"/>
        <end position="1246"/>
    </location>
</feature>
<dbReference type="InterPro" id="IPR011050">
    <property type="entry name" value="Pectin_lyase_fold/virulence"/>
</dbReference>
<keyword evidence="3" id="KW-0732">Signal</keyword>
<dbReference type="SUPFAM" id="SSF51126">
    <property type="entry name" value="Pectin lyase-like"/>
    <property type="match status" value="2"/>
</dbReference>
<dbReference type="eggNOG" id="ENOG502SINF">
    <property type="taxonomic scope" value="Eukaryota"/>
</dbReference>
<keyword evidence="1" id="KW-0175">Coiled coil</keyword>
<feature type="domain" description="Rhamnogalacturonase A/B/Epimerase-like pectate lyase" evidence="4">
    <location>
        <begin position="197"/>
        <end position="423"/>
    </location>
</feature>
<dbReference type="RefSeq" id="XP_009216343.1">
    <property type="nucleotide sequence ID" value="XM_009218079.1"/>
</dbReference>
<dbReference type="STRING" id="644352.J3NGE4"/>
<dbReference type="EnsemblFungi" id="EJT80334">
    <property type="protein sequence ID" value="EJT80334"/>
    <property type="gene ID" value="GGTG_00335"/>
</dbReference>
<dbReference type="GeneID" id="20340793"/>
<proteinExistence type="predicted"/>
<accession>J3NGE4</accession>
<feature type="compositionally biased region" description="Acidic residues" evidence="2">
    <location>
        <begin position="1208"/>
        <end position="1218"/>
    </location>
</feature>
<feature type="compositionally biased region" description="Basic and acidic residues" evidence="2">
    <location>
        <begin position="1219"/>
        <end position="1246"/>
    </location>
</feature>
<sequence>MRFQLVAVLAALAADGVLGTLHHRAPADLFADEAPAHVWSASKHRQLRARTLAANVSTGTITGHVTTPGRLHNATEADLRRAREIVERAIEEANVLNRKRLENPRRNNYGLQEGTKIFGRDDSEASPPLLVITDEIADAAALVAEAEALGENLVGLNDTLAAAGAKETRQDSGFWMESIQRRGSWPWGGNSPDFKVFRNVKDYGAKGDGVTDDTKAIRRAIEDGKMCGDGCYSSTKHGAIIYFPSGTYLVSSTIEKHYGTQLIGNPNNRPVMKATRLFVGLGIFSTNRYYGDNKQDEAKQDHAWHINTGIFWGQIRNFVIDITLAHPKILMTGLHYQVSQATSLQYVDFKASSEAEQRSIFAENGSGGHMSDLTFTGGKWGIYGGNQQFTGQRITFKNCRVAVQLIWDWGWTWKSVVVDGSSTAFKLISEDKSRGIGGALIVDSVIKNTDTAVAMFQPTKELGKGTTGLTLDNVKLENVKVLIDEMNGDGESSVRKTPVDGGSRSIDFWVLGRTYQNKTLGTDLIQETTSPRSMALTDGNNPLGLPKNPYFERPKPQYEQASAGDFVSAKASCKGDGVSDDTQCLQNVINGAAGKQIVFVDAGTYILTDTLTIPPGSRIVGENWAQLAATGSNFGDETNPRPVIKVGGPGQKGTVELQDLIFTSKGETAGALFVQWNLEAEGPGRAGIWDCHIRVGGTDGSGLTSRECPPLRAGIAPGCKGGSMMMHITPSGSGYFENAWLWVADHDLDDPDWDDDINKMTQTSIYVARGMLVESTKPTWLYGTSSEHSVYYQYEFYKAANVLAGMIQTEEPYYQPTPAAPQPFERSIGVFRGDPDFLCTANNPCDSGWGLRILESSDITILGAGLYSWFSTYSQDCLATSSCQRTMAEIAQNYGDIVIHNLVTIGAVNMMKTDSGFVTAKDNQAVDFHPYWSQLSRFEAREFKKPHSTIALPSIGDDITDDIARLEADLATSCRMVNSCVDLNDGKPANSKCQSDETMVGYDLAGCSALGTISAKPICCKSKVAPESCQWRANIGIGSDCNGRCAAGEVNLFTSSTGGGYRTDSDGNACLRGHKSFCCTHPGYETITQGCAWREWYSCSREPECPSGQEVIQREVISSNGIGCATYSSFCCSRKQLSNCHWVGQGDCADNSCNNKEVTLLTSSRGDSGTSCGWGRHKSLCCTPEPKKHVPVCGRPYCDLHPLECPDDDGDDGSDDEEFERRKRTVDERQQAAREPKEATNDDIGRRALLEKRGKARKFEARFRAADGILLLLRLVSRSYFGPNDSYGNGPQPNVHPTGLRQSQTPGSCGSIETFDVQSTMTSVGTGPSRYTGYENDHVVELQYLRDLLYTVLSGQLPSFDENAQDPGDSDDSDDEEEKPGRTRTINHAIFRPFWERDNTALDPLALGRVTPDSYDDPRKGWNPACANDRLFEIMGSRRNQSPLRLADKSTNNFKGRCFGTLYDRATDRRTGITSPVDSNVQQQHMEALIAVGGTLNTNAEFISNLRHVLSVWRYLHHDEVLPRLQETRRGLRREINMMENWTRQNAPPRAPGQPEQSLAGFTAIFDAFDSDYWAEAADHSRRWIEAWVAAAKNELLTYQRQQGQDHPERLYIEQELHEILIEAMRIIQAPPPI</sequence>
<keyword evidence="7" id="KW-1185">Reference proteome</keyword>
<evidence type="ECO:0000259" key="4">
    <source>
        <dbReference type="Pfam" id="PF12708"/>
    </source>
</evidence>
<dbReference type="PANTHER" id="PTHR33928:SF2">
    <property type="entry name" value="PECTATE LYASE SUPERFAMILY PROTEIN DOMAIN-CONTAINING PROTEIN-RELATED"/>
    <property type="match status" value="1"/>
</dbReference>
<feature type="region of interest" description="Disordered" evidence="2">
    <location>
        <begin position="1284"/>
        <end position="1308"/>
    </location>
</feature>
<dbReference type="OrthoDB" id="1046782at2759"/>
<evidence type="ECO:0000313" key="5">
    <source>
        <dbReference type="EMBL" id="EJT80334.1"/>
    </source>
</evidence>